<dbReference type="AlphaFoldDB" id="A0A921EMX5"/>
<feature type="repeat" description="ANK" evidence="3">
    <location>
        <begin position="67"/>
        <end position="94"/>
    </location>
</feature>
<keyword evidence="2 3" id="KW-0040">ANK repeat</keyword>
<accession>A0A921EMX5</accession>
<feature type="signal peptide" evidence="5">
    <location>
        <begin position="1"/>
        <end position="21"/>
    </location>
</feature>
<gene>
    <name evidence="6" type="ORF">K8V15_04970</name>
</gene>
<dbReference type="PANTHER" id="PTHR24171">
    <property type="entry name" value="ANKYRIN REPEAT DOMAIN-CONTAINING PROTEIN 39-RELATED"/>
    <property type="match status" value="1"/>
</dbReference>
<evidence type="ECO:0000313" key="6">
    <source>
        <dbReference type="EMBL" id="HJE51318.1"/>
    </source>
</evidence>
<feature type="compositionally biased region" description="Low complexity" evidence="4">
    <location>
        <begin position="41"/>
        <end position="52"/>
    </location>
</feature>
<dbReference type="EMBL" id="DYZF01000123">
    <property type="protein sequence ID" value="HJE51318.1"/>
    <property type="molecule type" value="Genomic_DNA"/>
</dbReference>
<dbReference type="PROSITE" id="PS50088">
    <property type="entry name" value="ANK_REPEAT"/>
    <property type="match status" value="5"/>
</dbReference>
<comment type="caution">
    <text evidence="6">The sequence shown here is derived from an EMBL/GenBank/DDBJ whole genome shotgun (WGS) entry which is preliminary data.</text>
</comment>
<feature type="compositionally biased region" description="Pro residues" evidence="4">
    <location>
        <begin position="29"/>
        <end position="40"/>
    </location>
</feature>
<dbReference type="PANTHER" id="PTHR24171:SF9">
    <property type="entry name" value="ANKYRIN REPEAT DOMAIN-CONTAINING PROTEIN 39"/>
    <property type="match status" value="1"/>
</dbReference>
<proteinExistence type="predicted"/>
<evidence type="ECO:0000256" key="5">
    <source>
        <dbReference type="SAM" id="SignalP"/>
    </source>
</evidence>
<evidence type="ECO:0000256" key="1">
    <source>
        <dbReference type="ARBA" id="ARBA00022737"/>
    </source>
</evidence>
<evidence type="ECO:0000256" key="3">
    <source>
        <dbReference type="PROSITE-ProRule" id="PRU00023"/>
    </source>
</evidence>
<name>A0A921EMX5_9ACTN</name>
<dbReference type="Proteomes" id="UP000712713">
    <property type="component" value="Unassembled WGS sequence"/>
</dbReference>
<protein>
    <submittedName>
        <fullName evidence="6">Ankyrin repeat domain-containing protein</fullName>
    </submittedName>
</protein>
<dbReference type="InterPro" id="IPR002110">
    <property type="entry name" value="Ankyrin_rpt"/>
</dbReference>
<sequence>MVRAIPVAFAALALLAGCAPATPELTTPMPDPGGAPPSSAPAPTAAPTTAAPKPEPETDQGTLNQRLRDAAWKGDVDAASELLAKGADVNAKDHSIQSAYLIAASEGHLPFVKLALENGASVSDTDSWGSNALTRASERGHAAIAGVLIQADIERNQENKIGYLPIHEAIWLGQGDEGAVDTVRVLVAGGADVERESAAERLTPLQMAQDRGFEEITATLEAALSPDEVKDPGVELLLSAAIGDADQVARMLRLGGDIESKDSQERTALLLATTSDQVDAAKLLVNLGAEVDVKDAAGESPWLLAAGEGDVDMGKALQQADPDMEITNADGSTALIVAAAAGHEEYVKYLLTLPNAGVNAVNTLGYTALIEAVRLGEDTSGTQAIVTALLAAGANPELTDANGMTPADHIEERELTQVKLDAVGK</sequence>
<evidence type="ECO:0000256" key="2">
    <source>
        <dbReference type="ARBA" id="ARBA00023043"/>
    </source>
</evidence>
<evidence type="ECO:0000313" key="7">
    <source>
        <dbReference type="Proteomes" id="UP000712713"/>
    </source>
</evidence>
<evidence type="ECO:0000256" key="4">
    <source>
        <dbReference type="SAM" id="MobiDB-lite"/>
    </source>
</evidence>
<dbReference type="SUPFAM" id="SSF48403">
    <property type="entry name" value="Ankyrin repeat"/>
    <property type="match status" value="1"/>
</dbReference>
<dbReference type="InterPro" id="IPR036770">
    <property type="entry name" value="Ankyrin_rpt-contain_sf"/>
</dbReference>
<dbReference type="Gene3D" id="1.25.40.20">
    <property type="entry name" value="Ankyrin repeat-containing domain"/>
    <property type="match status" value="2"/>
</dbReference>
<feature type="chain" id="PRO_5037541117" evidence="5">
    <location>
        <begin position="22"/>
        <end position="425"/>
    </location>
</feature>
<feature type="repeat" description="ANK" evidence="3">
    <location>
        <begin position="330"/>
        <end position="363"/>
    </location>
</feature>
<reference evidence="6" key="2">
    <citation type="submission" date="2021-09" db="EMBL/GenBank/DDBJ databases">
        <authorList>
            <person name="Gilroy R."/>
        </authorList>
    </citation>
    <scope>NUCLEOTIDE SEQUENCE</scope>
    <source>
        <strain evidence="6">ChiGjej3B3-7470</strain>
    </source>
</reference>
<keyword evidence="1" id="KW-0677">Repeat</keyword>
<reference evidence="6" key="1">
    <citation type="journal article" date="2021" name="PeerJ">
        <title>Extensive microbial diversity within the chicken gut microbiome revealed by metagenomics and culture.</title>
        <authorList>
            <person name="Gilroy R."/>
            <person name="Ravi A."/>
            <person name="Getino M."/>
            <person name="Pursley I."/>
            <person name="Horton D.L."/>
            <person name="Alikhan N.F."/>
            <person name="Baker D."/>
            <person name="Gharbi K."/>
            <person name="Hall N."/>
            <person name="Watson M."/>
            <person name="Adriaenssens E.M."/>
            <person name="Foster-Nyarko E."/>
            <person name="Jarju S."/>
            <person name="Secka A."/>
            <person name="Antonio M."/>
            <person name="Oren A."/>
            <person name="Chaudhuri R.R."/>
            <person name="La Ragione R."/>
            <person name="Hildebrand F."/>
            <person name="Pallen M.J."/>
        </authorList>
    </citation>
    <scope>NUCLEOTIDE SEQUENCE</scope>
    <source>
        <strain evidence="6">ChiGjej3B3-7470</strain>
    </source>
</reference>
<dbReference type="PROSITE" id="PS50297">
    <property type="entry name" value="ANK_REP_REGION"/>
    <property type="match status" value="2"/>
</dbReference>
<dbReference type="Pfam" id="PF00023">
    <property type="entry name" value="Ank"/>
    <property type="match status" value="1"/>
</dbReference>
<feature type="repeat" description="ANK" evidence="3">
    <location>
        <begin position="264"/>
        <end position="296"/>
    </location>
</feature>
<organism evidence="6 7">
    <name type="scientific">Tessaracoccus flavescens</name>
    <dbReference type="NCBI Taxonomy" id="399497"/>
    <lineage>
        <taxon>Bacteria</taxon>
        <taxon>Bacillati</taxon>
        <taxon>Actinomycetota</taxon>
        <taxon>Actinomycetes</taxon>
        <taxon>Propionibacteriales</taxon>
        <taxon>Propionibacteriaceae</taxon>
        <taxon>Tessaracoccus</taxon>
    </lineage>
</organism>
<keyword evidence="5" id="KW-0732">Signal</keyword>
<feature type="repeat" description="ANK" evidence="3">
    <location>
        <begin position="364"/>
        <end position="401"/>
    </location>
</feature>
<dbReference type="SMART" id="SM00248">
    <property type="entry name" value="ANK"/>
    <property type="match status" value="8"/>
</dbReference>
<dbReference type="Pfam" id="PF12796">
    <property type="entry name" value="Ank_2"/>
    <property type="match status" value="2"/>
</dbReference>
<feature type="region of interest" description="Disordered" evidence="4">
    <location>
        <begin position="25"/>
        <end position="61"/>
    </location>
</feature>
<feature type="repeat" description="ANK" evidence="3">
    <location>
        <begin position="161"/>
        <end position="198"/>
    </location>
</feature>
<dbReference type="PROSITE" id="PS51257">
    <property type="entry name" value="PROKAR_LIPOPROTEIN"/>
    <property type="match status" value="1"/>
</dbReference>